<reference evidence="1 2" key="1">
    <citation type="submission" date="2017-08" db="EMBL/GenBank/DDBJ databases">
        <authorList>
            <person name="de Groot N.N."/>
        </authorList>
    </citation>
    <scope>NUCLEOTIDE SEQUENCE [LARGE SCALE GENOMIC DNA]</scope>
    <source>
        <strain evidence="1 2">USBA 78</strain>
    </source>
</reference>
<dbReference type="AlphaFoldDB" id="A0A285U2Q0"/>
<dbReference type="RefSeq" id="WP_097053753.1">
    <property type="nucleotide sequence ID" value="NZ_OBMM01000011.1"/>
</dbReference>
<accession>A0A285U2Q0</accession>
<proteinExistence type="predicted"/>
<sequence length="191" mass="20551">MTSTSDLHKVVEFLADTVGLNATFEAGVSGFCDGVVIRAGSLVVDPQVCAIGDLLHEAGHVAITPGRYRRLMSDDLREGLKLMLDDVEKLGPDSEVFQPAMQCSDPEATAWAWAAGMHLGLKPEIIIEDDAYGSSGANVRSQLLSSELGRPYGRVTGYLGIHGLAHAGMTSLHNRGGAAMFPEMKRWRQIE</sequence>
<dbReference type="EMBL" id="OBMM01000011">
    <property type="protein sequence ID" value="SOC30957.1"/>
    <property type="molecule type" value="Genomic_DNA"/>
</dbReference>
<evidence type="ECO:0000313" key="1">
    <source>
        <dbReference type="EMBL" id="SOC30957.1"/>
    </source>
</evidence>
<dbReference type="Proteomes" id="UP000219068">
    <property type="component" value="Unassembled WGS sequence"/>
</dbReference>
<organism evidence="1 2">
    <name type="scientific">Thalassospira xiamenensis</name>
    <dbReference type="NCBI Taxonomy" id="220697"/>
    <lineage>
        <taxon>Bacteria</taxon>
        <taxon>Pseudomonadati</taxon>
        <taxon>Pseudomonadota</taxon>
        <taxon>Alphaproteobacteria</taxon>
        <taxon>Rhodospirillales</taxon>
        <taxon>Thalassospiraceae</taxon>
        <taxon>Thalassospira</taxon>
    </lineage>
</organism>
<evidence type="ECO:0000313" key="2">
    <source>
        <dbReference type="Proteomes" id="UP000219068"/>
    </source>
</evidence>
<name>A0A285U2Q0_9PROT</name>
<gene>
    <name evidence="1" type="ORF">SAMN05428964_11132</name>
</gene>
<protein>
    <submittedName>
        <fullName evidence="1">Uncharacterized protein</fullName>
    </submittedName>
</protein>